<accession>A0ABW9YYE0</accession>
<name>A0ABW9YYE0_9HYPH</name>
<dbReference type="EMBL" id="JAAAXJ010000002">
    <property type="protein sequence ID" value="NBJ23841.1"/>
    <property type="molecule type" value="Genomic_DNA"/>
</dbReference>
<keyword evidence="2" id="KW-1185">Reference proteome</keyword>
<gene>
    <name evidence="1" type="ORF">GR303_05665</name>
</gene>
<proteinExistence type="predicted"/>
<evidence type="ECO:0000313" key="1">
    <source>
        <dbReference type="EMBL" id="NBJ23841.1"/>
    </source>
</evidence>
<evidence type="ECO:0000313" key="2">
    <source>
        <dbReference type="Proteomes" id="UP000818323"/>
    </source>
</evidence>
<sequence length="148" mass="16408">MTQQTMIDSRTDLRREQAFAAAIGPSCPTTPSYTEALVDPGGVFRTPAEVAEHPWFSHEEKRTVLLSWARDELVLEQVANRSLPELKPRSRIDAVIAALSRFDPGAASEYRAAVRSIRAQHPRRSSGGALKKLVKAKIIQREVSCITL</sequence>
<comment type="caution">
    <text evidence="1">The sequence shown here is derived from an EMBL/GenBank/DDBJ whole genome shotgun (WGS) entry which is preliminary data.</text>
</comment>
<organism evidence="1 2">
    <name type="scientific">Microvirga arsenatis</name>
    <dbReference type="NCBI Taxonomy" id="2692265"/>
    <lineage>
        <taxon>Bacteria</taxon>
        <taxon>Pseudomonadati</taxon>
        <taxon>Pseudomonadota</taxon>
        <taxon>Alphaproteobacteria</taxon>
        <taxon>Hyphomicrobiales</taxon>
        <taxon>Methylobacteriaceae</taxon>
        <taxon>Microvirga</taxon>
    </lineage>
</organism>
<dbReference type="RefSeq" id="WP_161720988.1">
    <property type="nucleotide sequence ID" value="NZ_JAAAXI010000001.1"/>
</dbReference>
<dbReference type="Proteomes" id="UP000818323">
    <property type="component" value="Unassembled WGS sequence"/>
</dbReference>
<reference evidence="1 2" key="1">
    <citation type="submission" date="2020-01" db="EMBL/GenBank/DDBJ databases">
        <title>Microvirga sp. nov., an arsenate reduction bacterium isolated from Tibet hotspring sediments.</title>
        <authorList>
            <person name="Yuan C.-G."/>
        </authorList>
    </citation>
    <scope>NUCLEOTIDE SEQUENCE [LARGE SCALE GENOMIC DNA]</scope>
    <source>
        <strain evidence="1 2">SYSU G3D203</strain>
    </source>
</reference>
<protein>
    <submittedName>
        <fullName evidence="1">Uncharacterized protein</fullName>
    </submittedName>
</protein>